<dbReference type="PANTHER" id="PTHR20857:SF15">
    <property type="entry name" value="THIAMINE-PHOSPHATE SYNTHASE"/>
    <property type="match status" value="1"/>
</dbReference>
<dbReference type="InterPro" id="IPR022998">
    <property type="entry name" value="ThiamineP_synth_TenI"/>
</dbReference>
<keyword evidence="4" id="KW-0808">Transferase</keyword>
<organism evidence="4 5">
    <name type="scientific">Roseibium polysiphoniae</name>
    <dbReference type="NCBI Taxonomy" id="2571221"/>
    <lineage>
        <taxon>Bacteria</taxon>
        <taxon>Pseudomonadati</taxon>
        <taxon>Pseudomonadota</taxon>
        <taxon>Alphaproteobacteria</taxon>
        <taxon>Hyphomicrobiales</taxon>
        <taxon>Stappiaceae</taxon>
        <taxon>Roseibium</taxon>
    </lineage>
</organism>
<dbReference type="EC" id="2.5.1.3" evidence="4"/>
<evidence type="ECO:0000313" key="4">
    <source>
        <dbReference type="EMBL" id="MBS8259954.1"/>
    </source>
</evidence>
<keyword evidence="2" id="KW-0784">Thiamine biosynthesis</keyword>
<dbReference type="NCBIfam" id="NF000734">
    <property type="entry name" value="PRK00043.1-5"/>
    <property type="match status" value="1"/>
</dbReference>
<dbReference type="AlphaFoldDB" id="A0A944CCE6"/>
<dbReference type="Proteomes" id="UP000705379">
    <property type="component" value="Unassembled WGS sequence"/>
</dbReference>
<name>A0A944CCE6_9HYPH</name>
<dbReference type="GO" id="GO:0005737">
    <property type="term" value="C:cytoplasm"/>
    <property type="evidence" value="ECO:0007669"/>
    <property type="project" value="TreeGrafter"/>
</dbReference>
<dbReference type="GO" id="GO:0004789">
    <property type="term" value="F:thiamine-phosphate diphosphorylase activity"/>
    <property type="evidence" value="ECO:0007669"/>
    <property type="project" value="UniProtKB-EC"/>
</dbReference>
<accession>A0A944CCE6</accession>
<dbReference type="GO" id="GO:0009228">
    <property type="term" value="P:thiamine biosynthetic process"/>
    <property type="evidence" value="ECO:0007669"/>
    <property type="project" value="UniProtKB-KW"/>
</dbReference>
<dbReference type="InterPro" id="IPR036206">
    <property type="entry name" value="ThiamineP_synth_sf"/>
</dbReference>
<gene>
    <name evidence="4" type="ORF">DYI23_06960</name>
</gene>
<dbReference type="RefSeq" id="WP_213215512.1">
    <property type="nucleotide sequence ID" value="NZ_QTKU01000001.1"/>
</dbReference>
<comment type="caution">
    <text evidence="4">The sequence shown here is derived from an EMBL/GenBank/DDBJ whole genome shotgun (WGS) entry which is preliminary data.</text>
</comment>
<dbReference type="EMBL" id="QTKU01000001">
    <property type="protein sequence ID" value="MBS8259954.1"/>
    <property type="molecule type" value="Genomic_DNA"/>
</dbReference>
<evidence type="ECO:0000259" key="3">
    <source>
        <dbReference type="Pfam" id="PF02581"/>
    </source>
</evidence>
<dbReference type="PANTHER" id="PTHR20857">
    <property type="entry name" value="THIAMINE-PHOSPHATE PYROPHOSPHORYLASE"/>
    <property type="match status" value="1"/>
</dbReference>
<comment type="pathway">
    <text evidence="1">Cofactor biosynthesis; thiamine diphosphate biosynthesis.</text>
</comment>
<dbReference type="Gene3D" id="3.20.20.70">
    <property type="entry name" value="Aldolase class I"/>
    <property type="match status" value="1"/>
</dbReference>
<reference evidence="4" key="1">
    <citation type="submission" date="2018-08" db="EMBL/GenBank/DDBJ databases">
        <authorList>
            <person name="Jin W."/>
            <person name="Wang H."/>
            <person name="Yang Y."/>
            <person name="Li M."/>
            <person name="Liu J."/>
        </authorList>
    </citation>
    <scope>NUCLEOTIDE SEQUENCE</scope>
    <source>
        <strain evidence="4">AESS21</strain>
    </source>
</reference>
<dbReference type="InterPro" id="IPR013785">
    <property type="entry name" value="Aldolase_TIM"/>
</dbReference>
<proteinExistence type="predicted"/>
<dbReference type="Pfam" id="PF02581">
    <property type="entry name" value="TMP-TENI"/>
    <property type="match status" value="1"/>
</dbReference>
<reference evidence="4" key="2">
    <citation type="journal article" date="2021" name="Microorganisms">
        <title>Bacterial Dimethylsulfoniopropionate Biosynthesis in the East China Sea.</title>
        <authorList>
            <person name="Liu J."/>
            <person name="Zhang Y."/>
            <person name="Liu J."/>
            <person name="Zhong H."/>
            <person name="Williams B.T."/>
            <person name="Zheng Y."/>
            <person name="Curson A.R.J."/>
            <person name="Sun C."/>
            <person name="Sun H."/>
            <person name="Song D."/>
            <person name="Wagner Mackenzie B."/>
            <person name="Bermejo Martinez A."/>
            <person name="Todd J.D."/>
            <person name="Zhang X.H."/>
        </authorList>
    </citation>
    <scope>NUCLEOTIDE SEQUENCE</scope>
    <source>
        <strain evidence="4">AESS21</strain>
    </source>
</reference>
<evidence type="ECO:0000256" key="2">
    <source>
        <dbReference type="ARBA" id="ARBA00022977"/>
    </source>
</evidence>
<feature type="domain" description="Thiamine phosphate synthase/TenI" evidence="3">
    <location>
        <begin position="11"/>
        <end position="177"/>
    </location>
</feature>
<dbReference type="CDD" id="cd00564">
    <property type="entry name" value="TMP_TenI"/>
    <property type="match status" value="1"/>
</dbReference>
<evidence type="ECO:0000256" key="1">
    <source>
        <dbReference type="ARBA" id="ARBA00004948"/>
    </source>
</evidence>
<evidence type="ECO:0000313" key="5">
    <source>
        <dbReference type="Proteomes" id="UP000705379"/>
    </source>
</evidence>
<protein>
    <submittedName>
        <fullName evidence="4">Thiamine phosphate synthase</fullName>
        <ecNumber evidence="4">2.5.1.3</ecNumber>
    </submittedName>
</protein>
<sequence>MLGRFYLIVDSHHWLERLCPQGLRLAQLRIKDKTPSELTDEISRSLAVARAQGCTLVVNDHWQTAIDTGAEWLHLGQEDLDTVDIKAVRKAGLKLGLSTHTEEELDRALTYDPDYVALGPIFPARGKQVDYAPQGIARLGSWKARLSCPLIAIGGIRLEHADEIYAAGADSICVITDVLADADPEDRCRKWVEAAGSARP</sequence>
<dbReference type="SUPFAM" id="SSF51391">
    <property type="entry name" value="Thiamin phosphate synthase"/>
    <property type="match status" value="1"/>
</dbReference>